<sequence>MKCFAKWSRNLVRAQFDGRQLLAEKSSTDKFGGLAENGEHLDWHRIASYIPGRNNKDCRKRWHYSTGAKVNKGSWQDDIEIDGFWSHK</sequence>
<accession>A0A161TQ94</accession>
<dbReference type="InterPro" id="IPR009057">
    <property type="entry name" value="Homeodomain-like_sf"/>
</dbReference>
<dbReference type="Pfam" id="PF13921">
    <property type="entry name" value="Myb_DNA-bind_6"/>
    <property type="match status" value="1"/>
</dbReference>
<dbReference type="RefSeq" id="XP_018190041.1">
    <property type="nucleotide sequence ID" value="XM_018332158.1"/>
</dbReference>
<dbReference type="Gene3D" id="1.10.10.60">
    <property type="entry name" value="Homeodomain-like"/>
    <property type="match status" value="1"/>
</dbReference>
<evidence type="ECO:0000313" key="3">
    <source>
        <dbReference type="Proteomes" id="UP000076632"/>
    </source>
</evidence>
<dbReference type="GeneID" id="28897295"/>
<name>A0A161TQ94_XYLHT</name>
<evidence type="ECO:0000259" key="1">
    <source>
        <dbReference type="PROSITE" id="PS50090"/>
    </source>
</evidence>
<dbReference type="InParanoid" id="A0A161TQ94"/>
<dbReference type="Proteomes" id="UP000076632">
    <property type="component" value="Unassembled WGS sequence"/>
</dbReference>
<gene>
    <name evidence="2" type="ORF">L228DRAFT_245430</name>
</gene>
<reference evidence="2 3" key="1">
    <citation type="journal article" date="2016" name="Fungal Biol.">
        <title>The genome of Xylona heveae provides a window into fungal endophytism.</title>
        <authorList>
            <person name="Gazis R."/>
            <person name="Kuo A."/>
            <person name="Riley R."/>
            <person name="LaButti K."/>
            <person name="Lipzen A."/>
            <person name="Lin J."/>
            <person name="Amirebrahimi M."/>
            <person name="Hesse C.N."/>
            <person name="Spatafora J.W."/>
            <person name="Henrissat B."/>
            <person name="Hainaut M."/>
            <person name="Grigoriev I.V."/>
            <person name="Hibbett D.S."/>
        </authorList>
    </citation>
    <scope>NUCLEOTIDE SEQUENCE [LARGE SCALE GENOMIC DNA]</scope>
    <source>
        <strain evidence="2 3">TC161</strain>
    </source>
</reference>
<dbReference type="AlphaFoldDB" id="A0A161TQ94"/>
<dbReference type="EMBL" id="KV407456">
    <property type="protein sequence ID" value="KZF24486.1"/>
    <property type="molecule type" value="Genomic_DNA"/>
</dbReference>
<dbReference type="CDD" id="cd00167">
    <property type="entry name" value="SANT"/>
    <property type="match status" value="1"/>
</dbReference>
<dbReference type="SUPFAM" id="SSF46689">
    <property type="entry name" value="Homeodomain-like"/>
    <property type="match status" value="1"/>
</dbReference>
<keyword evidence="3" id="KW-1185">Reference proteome</keyword>
<protein>
    <recommendedName>
        <fullName evidence="1">Myb-like domain-containing protein</fullName>
    </recommendedName>
</protein>
<proteinExistence type="predicted"/>
<dbReference type="InterPro" id="IPR001005">
    <property type="entry name" value="SANT/Myb"/>
</dbReference>
<evidence type="ECO:0000313" key="2">
    <source>
        <dbReference type="EMBL" id="KZF24486.1"/>
    </source>
</evidence>
<feature type="domain" description="Myb-like" evidence="1">
    <location>
        <begin position="34"/>
        <end position="66"/>
    </location>
</feature>
<dbReference type="PROSITE" id="PS50090">
    <property type="entry name" value="MYB_LIKE"/>
    <property type="match status" value="1"/>
</dbReference>
<dbReference type="OrthoDB" id="2143914at2759"/>
<organism evidence="2 3">
    <name type="scientific">Xylona heveae (strain CBS 132557 / TC161)</name>
    <dbReference type="NCBI Taxonomy" id="1328760"/>
    <lineage>
        <taxon>Eukaryota</taxon>
        <taxon>Fungi</taxon>
        <taxon>Dikarya</taxon>
        <taxon>Ascomycota</taxon>
        <taxon>Pezizomycotina</taxon>
        <taxon>Xylonomycetes</taxon>
        <taxon>Xylonales</taxon>
        <taxon>Xylonaceae</taxon>
        <taxon>Xylona</taxon>
    </lineage>
</organism>